<gene>
    <name evidence="4" type="ORF">HNQ65_002558</name>
</gene>
<evidence type="ECO:0000256" key="1">
    <source>
        <dbReference type="SAM" id="MobiDB-lite"/>
    </source>
</evidence>
<dbReference type="RefSeq" id="WP_184339902.1">
    <property type="nucleotide sequence ID" value="NZ_JACHIG010000005.1"/>
</dbReference>
<organism evidence="4 5">
    <name type="scientific">Prosthecobacter vanneervenii</name>
    <dbReference type="NCBI Taxonomy" id="48466"/>
    <lineage>
        <taxon>Bacteria</taxon>
        <taxon>Pseudomonadati</taxon>
        <taxon>Verrucomicrobiota</taxon>
        <taxon>Verrucomicrobiia</taxon>
        <taxon>Verrucomicrobiales</taxon>
        <taxon>Verrucomicrobiaceae</taxon>
        <taxon>Prosthecobacter</taxon>
    </lineage>
</organism>
<keyword evidence="2" id="KW-0812">Transmembrane</keyword>
<dbReference type="PANTHER" id="PTHR22674">
    <property type="entry name" value="NTPASE, KAP FAMILY P-LOOP DOMAIN-CONTAINING 1"/>
    <property type="match status" value="1"/>
</dbReference>
<reference evidence="4 5" key="1">
    <citation type="submission" date="2020-08" db="EMBL/GenBank/DDBJ databases">
        <title>Genomic Encyclopedia of Type Strains, Phase IV (KMG-IV): sequencing the most valuable type-strain genomes for metagenomic binning, comparative biology and taxonomic classification.</title>
        <authorList>
            <person name="Goeker M."/>
        </authorList>
    </citation>
    <scope>NUCLEOTIDE SEQUENCE [LARGE SCALE GENOMIC DNA]</scope>
    <source>
        <strain evidence="4 5">DSM 12252</strain>
    </source>
</reference>
<protein>
    <recommendedName>
        <fullName evidence="3">KAP NTPase domain-containing protein</fullName>
    </recommendedName>
</protein>
<evidence type="ECO:0000313" key="4">
    <source>
        <dbReference type="EMBL" id="MBB5032975.1"/>
    </source>
</evidence>
<dbReference type="Pfam" id="PF07693">
    <property type="entry name" value="KAP_NTPase"/>
    <property type="match status" value="2"/>
</dbReference>
<dbReference type="InterPro" id="IPR011646">
    <property type="entry name" value="KAP_P-loop"/>
</dbReference>
<name>A0A7W8DKF2_9BACT</name>
<proteinExistence type="predicted"/>
<feature type="region of interest" description="Disordered" evidence="1">
    <location>
        <begin position="415"/>
        <end position="454"/>
    </location>
</feature>
<evidence type="ECO:0000256" key="2">
    <source>
        <dbReference type="SAM" id="Phobius"/>
    </source>
</evidence>
<feature type="domain" description="KAP NTPase" evidence="3">
    <location>
        <begin position="29"/>
        <end position="84"/>
    </location>
</feature>
<feature type="transmembrane region" description="Helical" evidence="2">
    <location>
        <begin position="118"/>
        <end position="138"/>
    </location>
</feature>
<accession>A0A7W8DKF2</accession>
<dbReference type="InterPro" id="IPR052754">
    <property type="entry name" value="NTPase_KAP_P-loop"/>
</dbReference>
<keyword evidence="2" id="KW-0472">Membrane</keyword>
<sequence length="628" mass="70165">MASDGAAPKLTDTAEKCKEALRAFVASGETEAPITVSVEAPWGAGKTSFLHHLRIALEEKDRIPTVWFNPWKHEAGKTLWAAFAVAYERQMAEKLSWLGLWRRRLSLSWQRLSTAERILLLSRLALWLLGLAVLVWLWCHGEDFAKDAESKLNTLLASKLPLVGIPLLLWGFVKDLVGSFGSPLKIDMVSVFTRNQHEDGVDDLHRFHEDFERLMCAYTPGSGPLERFMADLRSHTDPNWPDQWRAIARAVVLGICRWVRRVLYTYSTPAPEKLSVSPRPLWSQNRVVVFIDDLDRCEAPKAAEVLQSLHLMLSGGGHERRKNAPKPPGVICVLGMDREKVAAAVAAKHEKLLPFLLLPNEKDGKLAPHQALGFGHEFLEKFIQITLHLPGLAGQDQEQYLRMITGWEGEENAAAFSPETTPGSAQPAANTTATTRSDGKRMVSSNQDEAERLKAEEAKRTRTAVTVVEVKLRDGQAAFLCASYVIEALERNPRRLKQFVNLFRLRLFLATAMELLDRTSLDPQEKHRHFPGTLSVHDIAKLVALDLCCPQTMSGLREEAGVSLETIKERVKKEHPEPRQAVILKMLDSGINGDPESNSAYDLSKAPLEMYFQQLASVAQAPEAPATK</sequence>
<dbReference type="PANTHER" id="PTHR22674:SF6">
    <property type="entry name" value="NTPASE KAP FAMILY P-LOOP DOMAIN-CONTAINING PROTEIN 1"/>
    <property type="match status" value="1"/>
</dbReference>
<evidence type="ECO:0000313" key="5">
    <source>
        <dbReference type="Proteomes" id="UP000590740"/>
    </source>
</evidence>
<dbReference type="AlphaFoldDB" id="A0A7W8DKF2"/>
<feature type="domain" description="KAP NTPase" evidence="3">
    <location>
        <begin position="283"/>
        <end position="505"/>
    </location>
</feature>
<keyword evidence="2" id="KW-1133">Transmembrane helix</keyword>
<dbReference type="EMBL" id="JACHIG010000005">
    <property type="protein sequence ID" value="MBB5032975.1"/>
    <property type="molecule type" value="Genomic_DNA"/>
</dbReference>
<feature type="compositionally biased region" description="Polar residues" evidence="1">
    <location>
        <begin position="418"/>
        <end position="436"/>
    </location>
</feature>
<dbReference type="Proteomes" id="UP000590740">
    <property type="component" value="Unassembled WGS sequence"/>
</dbReference>
<keyword evidence="5" id="KW-1185">Reference proteome</keyword>
<evidence type="ECO:0000259" key="3">
    <source>
        <dbReference type="Pfam" id="PF07693"/>
    </source>
</evidence>
<comment type="caution">
    <text evidence="4">The sequence shown here is derived from an EMBL/GenBank/DDBJ whole genome shotgun (WGS) entry which is preliminary data.</text>
</comment>